<gene>
    <name evidence="1" type="ORF">TM448B01802_0006</name>
</gene>
<dbReference type="EMBL" id="MT144824">
    <property type="protein sequence ID" value="QJI00034.1"/>
    <property type="molecule type" value="Genomic_DNA"/>
</dbReference>
<sequence length="63" mass="7644">MRRWISKSFYPFPGFCCSTHRDRPVVAILRRWSKNGRYAVNMRYYCQECLDRKVARDPEIPIC</sequence>
<proteinExistence type="predicted"/>
<name>A0A6M3XTC0_9ZZZZ</name>
<protein>
    <submittedName>
        <fullName evidence="1">Uncharacterized protein</fullName>
    </submittedName>
</protein>
<reference evidence="1" key="1">
    <citation type="submission" date="2020-03" db="EMBL/GenBank/DDBJ databases">
        <title>The deep terrestrial virosphere.</title>
        <authorList>
            <person name="Holmfeldt K."/>
            <person name="Nilsson E."/>
            <person name="Simone D."/>
            <person name="Lopez-Fernandez M."/>
            <person name="Wu X."/>
            <person name="de Brujin I."/>
            <person name="Lundin D."/>
            <person name="Andersson A."/>
            <person name="Bertilsson S."/>
            <person name="Dopson M."/>
        </authorList>
    </citation>
    <scope>NUCLEOTIDE SEQUENCE</scope>
    <source>
        <strain evidence="1">TM448B01802</strain>
    </source>
</reference>
<evidence type="ECO:0000313" key="1">
    <source>
        <dbReference type="EMBL" id="QJI00034.1"/>
    </source>
</evidence>
<accession>A0A6M3XTC0</accession>
<dbReference type="AlphaFoldDB" id="A0A6M3XTC0"/>
<organism evidence="1">
    <name type="scientific">viral metagenome</name>
    <dbReference type="NCBI Taxonomy" id="1070528"/>
    <lineage>
        <taxon>unclassified sequences</taxon>
        <taxon>metagenomes</taxon>
        <taxon>organismal metagenomes</taxon>
    </lineage>
</organism>